<protein>
    <recommendedName>
        <fullName evidence="1">Endonuclease GajA/Old nuclease/RecF-like AAA domain-containing protein</fullName>
    </recommendedName>
</protein>
<dbReference type="Proteomes" id="UP000001968">
    <property type="component" value="Chromosome"/>
</dbReference>
<evidence type="ECO:0000313" key="3">
    <source>
        <dbReference type="Proteomes" id="UP000001968"/>
    </source>
</evidence>
<dbReference type="OrthoDB" id="9810873at2"/>
<dbReference type="InterPro" id="IPR027417">
    <property type="entry name" value="P-loop_NTPase"/>
</dbReference>
<dbReference type="eggNOG" id="COG4637">
    <property type="taxonomic scope" value="Bacteria"/>
</dbReference>
<reference evidence="3" key="1">
    <citation type="journal article" date="2010" name="Environ. Microbiol.">
        <title>The genome of Syntrophomonas wolfei: new insights into syntrophic metabolism and biohydrogen production.</title>
        <authorList>
            <person name="Sieber J.R."/>
            <person name="Sims D.R."/>
            <person name="Han C."/>
            <person name="Kim E."/>
            <person name="Lykidis A."/>
            <person name="Lapidus A.L."/>
            <person name="McDonnald E."/>
            <person name="Rohlin L."/>
            <person name="Culley D.E."/>
            <person name="Gunsalus R."/>
            <person name="McInerney M.J."/>
        </authorList>
    </citation>
    <scope>NUCLEOTIDE SEQUENCE [LARGE SCALE GENOMIC DNA]</scope>
    <source>
        <strain evidence="3">DSM 2245B / Goettingen</strain>
    </source>
</reference>
<gene>
    <name evidence="2" type="ordered locus">Swol_1546</name>
</gene>
<keyword evidence="3" id="KW-1185">Reference proteome</keyword>
<dbReference type="HOGENOM" id="CLU_1609957_0_0_9"/>
<evidence type="ECO:0000313" key="2">
    <source>
        <dbReference type="EMBL" id="ABI68849.1"/>
    </source>
</evidence>
<dbReference type="Gene3D" id="3.40.50.300">
    <property type="entry name" value="P-loop containing nucleotide triphosphate hydrolases"/>
    <property type="match status" value="1"/>
</dbReference>
<name>Q0AWQ5_SYNWW</name>
<proteinExistence type="predicted"/>
<sequence length="165" mass="18895">MEVGNLTSCMKPQGFLWHSNRFLYYSSRKMLKGAVFMYLKSLRINGYRPFRDFTANFGQLEVLVDANGSGKSSLFEFLKFLRDGMGEDIPPEIVKGANGQQVFHKPGEDRFWWSIEVDSGYPVPVRYQGELMGSVGNKHVTFERVVSASPLGDQYERPYLFNEIT</sequence>
<accession>Q0AWQ5</accession>
<organism evidence="2 3">
    <name type="scientific">Syntrophomonas wolfei subsp. wolfei (strain DSM 2245B / Goettingen)</name>
    <dbReference type="NCBI Taxonomy" id="335541"/>
    <lineage>
        <taxon>Bacteria</taxon>
        <taxon>Bacillati</taxon>
        <taxon>Bacillota</taxon>
        <taxon>Clostridia</taxon>
        <taxon>Eubacteriales</taxon>
        <taxon>Syntrophomonadaceae</taxon>
        <taxon>Syntrophomonas</taxon>
    </lineage>
</organism>
<dbReference type="STRING" id="335541.Swol_1546"/>
<dbReference type="Pfam" id="PF13175">
    <property type="entry name" value="AAA_15"/>
    <property type="match status" value="1"/>
</dbReference>
<dbReference type="EMBL" id="CP000448">
    <property type="protein sequence ID" value="ABI68849.1"/>
    <property type="molecule type" value="Genomic_DNA"/>
</dbReference>
<feature type="domain" description="Endonuclease GajA/Old nuclease/RecF-like AAA" evidence="1">
    <location>
        <begin position="37"/>
        <end position="81"/>
    </location>
</feature>
<dbReference type="KEGG" id="swo:Swol_1546"/>
<dbReference type="AlphaFoldDB" id="Q0AWQ5"/>
<dbReference type="InterPro" id="IPR041685">
    <property type="entry name" value="AAA_GajA/Old/RecF-like"/>
</dbReference>
<dbReference type="SUPFAM" id="SSF52540">
    <property type="entry name" value="P-loop containing nucleoside triphosphate hydrolases"/>
    <property type="match status" value="1"/>
</dbReference>
<evidence type="ECO:0000259" key="1">
    <source>
        <dbReference type="Pfam" id="PF13175"/>
    </source>
</evidence>